<gene>
    <name evidence="1" type="ORF">MNOR_LOCUS10209</name>
</gene>
<reference evidence="1 2" key="1">
    <citation type="submission" date="2024-05" db="EMBL/GenBank/DDBJ databases">
        <authorList>
            <person name="Wallberg A."/>
        </authorList>
    </citation>
    <scope>NUCLEOTIDE SEQUENCE [LARGE SCALE GENOMIC DNA]</scope>
</reference>
<dbReference type="AlphaFoldDB" id="A0AAV2Q9E8"/>
<protein>
    <submittedName>
        <fullName evidence="1">Uncharacterized protein</fullName>
    </submittedName>
</protein>
<evidence type="ECO:0000313" key="2">
    <source>
        <dbReference type="Proteomes" id="UP001497623"/>
    </source>
</evidence>
<sequence length="127" mass="13704">MLFVGLVIPDVLRTPIVSLNTDLICFKEKANFLLPGSRALSPLLSSVPNSFGIACINMLTPTSSSDIPRSKTPLKESIWSQNHSFTLSCVGLGGAFPKNSLMVSLANTHLLAYLSSRISHISSYLPK</sequence>
<accession>A0AAV2Q9E8</accession>
<organism evidence="1 2">
    <name type="scientific">Meganyctiphanes norvegica</name>
    <name type="common">Northern krill</name>
    <name type="synonym">Thysanopoda norvegica</name>
    <dbReference type="NCBI Taxonomy" id="48144"/>
    <lineage>
        <taxon>Eukaryota</taxon>
        <taxon>Metazoa</taxon>
        <taxon>Ecdysozoa</taxon>
        <taxon>Arthropoda</taxon>
        <taxon>Crustacea</taxon>
        <taxon>Multicrustacea</taxon>
        <taxon>Malacostraca</taxon>
        <taxon>Eumalacostraca</taxon>
        <taxon>Eucarida</taxon>
        <taxon>Euphausiacea</taxon>
        <taxon>Euphausiidae</taxon>
        <taxon>Meganyctiphanes</taxon>
    </lineage>
</organism>
<evidence type="ECO:0000313" key="1">
    <source>
        <dbReference type="EMBL" id="CAL4076648.1"/>
    </source>
</evidence>
<comment type="caution">
    <text evidence="1">The sequence shown here is derived from an EMBL/GenBank/DDBJ whole genome shotgun (WGS) entry which is preliminary data.</text>
</comment>
<proteinExistence type="predicted"/>
<keyword evidence="2" id="KW-1185">Reference proteome</keyword>
<name>A0AAV2Q9E8_MEGNR</name>
<dbReference type="Proteomes" id="UP001497623">
    <property type="component" value="Unassembled WGS sequence"/>
</dbReference>
<dbReference type="EMBL" id="CAXKWB010005097">
    <property type="protein sequence ID" value="CAL4076648.1"/>
    <property type="molecule type" value="Genomic_DNA"/>
</dbReference>